<dbReference type="AlphaFoldDB" id="Q1MQI7"/>
<dbReference type="Pfam" id="PF02789">
    <property type="entry name" value="Peptidase_M17_N"/>
    <property type="match status" value="1"/>
</dbReference>
<proteinExistence type="inferred from homology"/>
<feature type="binding site" evidence="8">
    <location>
        <position position="278"/>
    </location>
    <ligand>
        <name>Mn(2+)</name>
        <dbReference type="ChEBI" id="CHEBI:29035"/>
        <label>2</label>
    </ligand>
</feature>
<feature type="binding site" evidence="8">
    <location>
        <position position="362"/>
    </location>
    <ligand>
        <name>Mn(2+)</name>
        <dbReference type="ChEBI" id="CHEBI:29035"/>
        <label>2</label>
    </ligand>
</feature>
<evidence type="ECO:0000313" key="11">
    <source>
        <dbReference type="Proteomes" id="UP000002430"/>
    </source>
</evidence>
<keyword evidence="11" id="KW-1185">Reference proteome</keyword>
<keyword evidence="5 8" id="KW-0645">Protease</keyword>
<dbReference type="HAMAP" id="MF_00181">
    <property type="entry name" value="Cytosol_peptidase_M17"/>
    <property type="match status" value="1"/>
</dbReference>
<organism evidence="10 11">
    <name type="scientific">Lawsonia intracellularis (strain PHE/MN1-00)</name>
    <dbReference type="NCBI Taxonomy" id="363253"/>
    <lineage>
        <taxon>Bacteria</taxon>
        <taxon>Pseudomonadati</taxon>
        <taxon>Thermodesulfobacteriota</taxon>
        <taxon>Desulfovibrionia</taxon>
        <taxon>Desulfovibrionales</taxon>
        <taxon>Desulfovibrionaceae</taxon>
        <taxon>Lawsonia</taxon>
    </lineage>
</organism>
<accession>Q1MQI7</accession>
<evidence type="ECO:0000256" key="8">
    <source>
        <dbReference type="HAMAP-Rule" id="MF_00181"/>
    </source>
</evidence>
<evidence type="ECO:0000256" key="4">
    <source>
        <dbReference type="ARBA" id="ARBA00022438"/>
    </source>
</evidence>
<sequence>MYKETFMEVRFQIGVSSWSTDAIIIPFFEDEIFKEAYAELLNVLPWLEVAPALEDVKGKKGEVVVVYGPLSTTIPRVVIVGLGKRKKITPIKLLENLRNTIGKASSYCRELGLKNFSILVRSFERFDYNLERIIEEVICAIGLALYRFVDCKSQEDLKELPEDPQWIGVLFRDTVADETICNAARRGEVHATAVNLARTLDNTPANIMTPIQMSKKSIEIAKKYNMKCEVMDRASIISAGMGAFASVAEGSSQEPQFIILEYAPLGHENDDPLVFVGKGITFDTGGISIKPSAKMEEMKCDMSGAGAILGLFEALGQLKPQVKVIGLLACAENMPDGKATRPGDVVVTLSHKTVEIVNTDAEGRLVLCDAMTYAQKHWTPAVLIDIATLTGACVVALGDDIAGVFCDEIELVNKIRNIGELVGESYWSLPLDDRFFESLKSDFADFKNVGGREGGASTAAVFLKQFVKEDTKWAHLDIAGPSFTSKKKDLCPTGGTGFSVRTLIEFVMDYS</sequence>
<dbReference type="InterPro" id="IPR008283">
    <property type="entry name" value="Peptidase_M17_N"/>
</dbReference>
<dbReference type="HOGENOM" id="CLU_013734_0_1_7"/>
<dbReference type="GO" id="GO:0005737">
    <property type="term" value="C:cytoplasm"/>
    <property type="evidence" value="ECO:0007669"/>
    <property type="project" value="UniProtKB-SubCell"/>
</dbReference>
<comment type="similarity">
    <text evidence="3 8">Belongs to the peptidase M17 family.</text>
</comment>
<dbReference type="SUPFAM" id="SSF52949">
    <property type="entry name" value="Macro domain-like"/>
    <property type="match status" value="1"/>
</dbReference>
<evidence type="ECO:0000256" key="6">
    <source>
        <dbReference type="ARBA" id="ARBA00022801"/>
    </source>
</evidence>
<dbReference type="PANTHER" id="PTHR11963">
    <property type="entry name" value="LEUCINE AMINOPEPTIDASE-RELATED"/>
    <property type="match status" value="1"/>
</dbReference>
<keyword evidence="7 8" id="KW-0464">Manganese</keyword>
<reference evidence="10 11" key="1">
    <citation type="submission" date="2005-11" db="EMBL/GenBank/DDBJ databases">
        <title>The complete genome sequence of Lawsonia intracellularis: the causative agent of proliferative enteropathy.</title>
        <authorList>
            <person name="Kaur K."/>
            <person name="Zhang Q."/>
            <person name="Beckler D."/>
            <person name="Munir S."/>
            <person name="Li L."/>
            <person name="Kinsley K."/>
            <person name="Herron L."/>
            <person name="Peterson A."/>
            <person name="May B."/>
            <person name="Singh S."/>
            <person name="Gebhart C."/>
            <person name="Kapur V."/>
        </authorList>
    </citation>
    <scope>NUCLEOTIDE SEQUENCE [LARGE SCALE GENOMIC DNA]</scope>
    <source>
        <strain evidence="10 11">PHE/MN1-00</strain>
    </source>
</reference>
<comment type="catalytic activity">
    <reaction evidence="2 8">
        <text>Release of an N-terminal amino acid, preferentially leucine, but not glutamic or aspartic acids.</text>
        <dbReference type="EC" id="3.4.11.10"/>
    </reaction>
</comment>
<feature type="binding site" evidence="8">
    <location>
        <position position="283"/>
    </location>
    <ligand>
        <name>Mn(2+)</name>
        <dbReference type="ChEBI" id="CHEBI:29035"/>
        <label>1</label>
    </ligand>
</feature>
<evidence type="ECO:0000256" key="1">
    <source>
        <dbReference type="ARBA" id="ARBA00000135"/>
    </source>
</evidence>
<evidence type="ECO:0000256" key="3">
    <source>
        <dbReference type="ARBA" id="ARBA00009528"/>
    </source>
</evidence>
<dbReference type="SUPFAM" id="SSF53187">
    <property type="entry name" value="Zn-dependent exopeptidases"/>
    <property type="match status" value="1"/>
</dbReference>
<dbReference type="PROSITE" id="PS00631">
    <property type="entry name" value="CYTOSOL_AP"/>
    <property type="match status" value="1"/>
</dbReference>
<dbReference type="PANTHER" id="PTHR11963:SF23">
    <property type="entry name" value="CYTOSOL AMINOPEPTIDASE"/>
    <property type="match status" value="1"/>
</dbReference>
<keyword evidence="6 8" id="KW-0378">Hydrolase</keyword>
<dbReference type="Pfam" id="PF00883">
    <property type="entry name" value="Peptidase_M17"/>
    <property type="match status" value="1"/>
</dbReference>
<comment type="cofactor">
    <cofactor evidence="8">
        <name>Mn(2+)</name>
        <dbReference type="ChEBI" id="CHEBI:29035"/>
    </cofactor>
    <text evidence="8">Binds 2 manganese ions per subunit.</text>
</comment>
<dbReference type="GO" id="GO:0030145">
    <property type="term" value="F:manganese ion binding"/>
    <property type="evidence" value="ECO:0007669"/>
    <property type="project" value="UniProtKB-UniRule"/>
</dbReference>
<dbReference type="KEGG" id="lip:LI0686"/>
<feature type="binding site" evidence="8">
    <location>
        <position position="362"/>
    </location>
    <ligand>
        <name>Mn(2+)</name>
        <dbReference type="ChEBI" id="CHEBI:29035"/>
        <label>1</label>
    </ligand>
</feature>
<dbReference type="eggNOG" id="COG0260">
    <property type="taxonomic scope" value="Bacteria"/>
</dbReference>
<feature type="active site" evidence="8">
    <location>
        <position position="290"/>
    </location>
</feature>
<dbReference type="STRING" id="363253.LI0686"/>
<dbReference type="InterPro" id="IPR000819">
    <property type="entry name" value="Peptidase_M17_C"/>
</dbReference>
<feature type="binding site" evidence="8">
    <location>
        <position position="360"/>
    </location>
    <ligand>
        <name>Mn(2+)</name>
        <dbReference type="ChEBI" id="CHEBI:29035"/>
        <label>1</label>
    </ligand>
</feature>
<gene>
    <name evidence="8 10" type="primary">pepA</name>
    <name evidence="10" type="ordered locus">LI0686</name>
</gene>
<dbReference type="EMBL" id="AM180252">
    <property type="protein sequence ID" value="CAJ54740.1"/>
    <property type="molecule type" value="Genomic_DNA"/>
</dbReference>
<keyword evidence="8" id="KW-0963">Cytoplasm</keyword>
<dbReference type="CDD" id="cd00433">
    <property type="entry name" value="Peptidase_M17"/>
    <property type="match status" value="1"/>
</dbReference>
<dbReference type="NCBIfam" id="NF002074">
    <property type="entry name" value="PRK00913.1-4"/>
    <property type="match status" value="1"/>
</dbReference>
<dbReference type="Proteomes" id="UP000002430">
    <property type="component" value="Chromosome"/>
</dbReference>
<feature type="domain" description="Cytosol aminopeptidase" evidence="9">
    <location>
        <begin position="358"/>
        <end position="365"/>
    </location>
</feature>
<evidence type="ECO:0000313" key="10">
    <source>
        <dbReference type="EMBL" id="CAJ54740.1"/>
    </source>
</evidence>
<comment type="catalytic activity">
    <reaction evidence="1 8">
        <text>Release of an N-terminal amino acid, Xaa-|-Yaa-, in which Xaa is preferably Leu, but may be other amino acids including Pro although not Arg or Lys, and Yaa may be Pro. Amino acid amides and methyl esters are also readily hydrolyzed, but rates on arylamides are exceedingly low.</text>
        <dbReference type="EC" id="3.4.11.1"/>
    </reaction>
</comment>
<dbReference type="Gene3D" id="3.40.630.10">
    <property type="entry name" value="Zn peptidases"/>
    <property type="match status" value="1"/>
</dbReference>
<dbReference type="EC" id="3.4.11.1" evidence="8"/>
<dbReference type="EC" id="3.4.11.10" evidence="8"/>
<comment type="subcellular location">
    <subcellularLocation>
        <location evidence="8">Cytoplasm</location>
    </subcellularLocation>
</comment>
<keyword evidence="4 8" id="KW-0031">Aminopeptidase</keyword>
<feature type="binding site" evidence="8">
    <location>
        <position position="283"/>
    </location>
    <ligand>
        <name>Mn(2+)</name>
        <dbReference type="ChEBI" id="CHEBI:29035"/>
        <label>2</label>
    </ligand>
</feature>
<evidence type="ECO:0000259" key="9">
    <source>
        <dbReference type="PROSITE" id="PS00631"/>
    </source>
</evidence>
<dbReference type="PRINTS" id="PR00481">
    <property type="entry name" value="LAMNOPPTDASE"/>
</dbReference>
<protein>
    <recommendedName>
        <fullName evidence="8">Probable cytosol aminopeptidase</fullName>
        <ecNumber evidence="8">3.4.11.1</ecNumber>
    </recommendedName>
    <alternativeName>
        <fullName evidence="8">Leucine aminopeptidase</fullName>
        <shortName evidence="8">LAP</shortName>
        <ecNumber evidence="8">3.4.11.10</ecNumber>
    </alternativeName>
    <alternativeName>
        <fullName evidence="8">Leucyl aminopeptidase</fullName>
    </alternativeName>
</protein>
<dbReference type="NCBIfam" id="NF002073">
    <property type="entry name" value="PRK00913.1-2"/>
    <property type="match status" value="1"/>
</dbReference>
<feature type="binding site" evidence="8">
    <location>
        <position position="301"/>
    </location>
    <ligand>
        <name>Mn(2+)</name>
        <dbReference type="ChEBI" id="CHEBI:29035"/>
        <label>2</label>
    </ligand>
</feature>
<feature type="active site" evidence="8">
    <location>
        <position position="364"/>
    </location>
</feature>
<dbReference type="GO" id="GO:0006508">
    <property type="term" value="P:proteolysis"/>
    <property type="evidence" value="ECO:0007669"/>
    <property type="project" value="UniProtKB-KW"/>
</dbReference>
<dbReference type="InterPro" id="IPR023042">
    <property type="entry name" value="Peptidase_M17_leu_NH2_pept"/>
</dbReference>
<dbReference type="InterPro" id="IPR011356">
    <property type="entry name" value="Leucine_aapep/pepB"/>
</dbReference>
<comment type="function">
    <text evidence="8">Presumably involved in the processing and regular turnover of intracellular proteins. Catalyzes the removal of unsubstituted N-terminal amino acids from various peptides.</text>
</comment>
<keyword evidence="8" id="KW-0479">Metal-binding</keyword>
<evidence type="ECO:0000256" key="5">
    <source>
        <dbReference type="ARBA" id="ARBA00022670"/>
    </source>
</evidence>
<evidence type="ECO:0000256" key="7">
    <source>
        <dbReference type="ARBA" id="ARBA00023211"/>
    </source>
</evidence>
<evidence type="ECO:0000256" key="2">
    <source>
        <dbReference type="ARBA" id="ARBA00000967"/>
    </source>
</evidence>
<dbReference type="Gene3D" id="3.40.220.10">
    <property type="entry name" value="Leucine Aminopeptidase, subunit E, domain 1"/>
    <property type="match status" value="1"/>
</dbReference>
<dbReference type="GO" id="GO:0070006">
    <property type="term" value="F:metalloaminopeptidase activity"/>
    <property type="evidence" value="ECO:0007669"/>
    <property type="project" value="InterPro"/>
</dbReference>
<name>Q1MQI7_LAWIP</name>
<dbReference type="InterPro" id="IPR043472">
    <property type="entry name" value="Macro_dom-like"/>
</dbReference>